<dbReference type="Proteomes" id="UP000181942">
    <property type="component" value="Unassembled WGS sequence"/>
</dbReference>
<dbReference type="InterPro" id="IPR029039">
    <property type="entry name" value="Flavoprotein-like_sf"/>
</dbReference>
<protein>
    <submittedName>
        <fullName evidence="2">NAD(P)H-dependent FMN reductase</fullName>
    </submittedName>
</protein>
<evidence type="ECO:0000313" key="2">
    <source>
        <dbReference type="EMBL" id="SFF17991.1"/>
    </source>
</evidence>
<accession>A0A1I2GN02</accession>
<evidence type="ECO:0000313" key="3">
    <source>
        <dbReference type="Proteomes" id="UP000181942"/>
    </source>
</evidence>
<dbReference type="PANTHER" id="PTHR30543">
    <property type="entry name" value="CHROMATE REDUCTASE"/>
    <property type="match status" value="1"/>
</dbReference>
<dbReference type="GO" id="GO:0016491">
    <property type="term" value="F:oxidoreductase activity"/>
    <property type="evidence" value="ECO:0007669"/>
    <property type="project" value="InterPro"/>
</dbReference>
<dbReference type="Gene3D" id="3.40.50.360">
    <property type="match status" value="1"/>
</dbReference>
<organism evidence="2 3">
    <name type="scientific">Streptomyces mirabilis</name>
    <dbReference type="NCBI Taxonomy" id="68239"/>
    <lineage>
        <taxon>Bacteria</taxon>
        <taxon>Bacillati</taxon>
        <taxon>Actinomycetota</taxon>
        <taxon>Actinomycetes</taxon>
        <taxon>Kitasatosporales</taxon>
        <taxon>Streptomycetaceae</taxon>
        <taxon>Streptomyces</taxon>
    </lineage>
</organism>
<dbReference type="GO" id="GO:0005829">
    <property type="term" value="C:cytosol"/>
    <property type="evidence" value="ECO:0007669"/>
    <property type="project" value="TreeGrafter"/>
</dbReference>
<gene>
    <name evidence="2" type="ORF">SAMN02787118_104287</name>
</gene>
<dbReference type="OrthoDB" id="9812295at2"/>
<dbReference type="Pfam" id="PF03358">
    <property type="entry name" value="FMN_red"/>
    <property type="match status" value="1"/>
</dbReference>
<dbReference type="EMBL" id="FONR01000004">
    <property type="protein sequence ID" value="SFF17991.1"/>
    <property type="molecule type" value="Genomic_DNA"/>
</dbReference>
<feature type="domain" description="NADPH-dependent FMN reductase-like" evidence="1">
    <location>
        <begin position="4"/>
        <end position="148"/>
    </location>
</feature>
<name>A0A1I2GN02_9ACTN</name>
<dbReference type="RefSeq" id="WP_075027660.1">
    <property type="nucleotide sequence ID" value="NZ_FONR01000004.1"/>
</dbReference>
<proteinExistence type="predicted"/>
<dbReference type="SUPFAM" id="SSF52218">
    <property type="entry name" value="Flavoproteins"/>
    <property type="match status" value="1"/>
</dbReference>
<sequence>MSVHVLALVGSLRSGSHNRQLAEAAVKHAPEGVEVTLYEGLAEVPFYNEDIDTDERRPAAAVRLREAAARTAFLLVTPEYNGTMPAVLKNAIDWLSRPFGSSALVGTPTAVVGTAFGQYGGVWAQDDARKSAGIAGATILEDARLAIPGSVTRFAENHPADDTEAVAQLRQVLSTLAAAIEVPES</sequence>
<dbReference type="InterPro" id="IPR005025">
    <property type="entry name" value="FMN_Rdtase-like_dom"/>
</dbReference>
<reference evidence="2 3" key="1">
    <citation type="submission" date="2016-10" db="EMBL/GenBank/DDBJ databases">
        <authorList>
            <person name="de Groot N.N."/>
        </authorList>
    </citation>
    <scope>NUCLEOTIDE SEQUENCE [LARGE SCALE GENOMIC DNA]</scope>
    <source>
        <strain evidence="2 3">OK461</strain>
    </source>
</reference>
<dbReference type="AlphaFoldDB" id="A0A1I2GN02"/>
<dbReference type="InterPro" id="IPR050712">
    <property type="entry name" value="NAD(P)H-dep_reductase"/>
</dbReference>
<dbReference type="PANTHER" id="PTHR30543:SF21">
    <property type="entry name" value="NAD(P)H-DEPENDENT FMN REDUCTASE LOT6"/>
    <property type="match status" value="1"/>
</dbReference>
<dbReference type="GO" id="GO:0010181">
    <property type="term" value="F:FMN binding"/>
    <property type="evidence" value="ECO:0007669"/>
    <property type="project" value="TreeGrafter"/>
</dbReference>
<evidence type="ECO:0000259" key="1">
    <source>
        <dbReference type="Pfam" id="PF03358"/>
    </source>
</evidence>